<dbReference type="PANTHER" id="PTHR21152:SF40">
    <property type="entry name" value="ALANINE--GLYOXYLATE AMINOTRANSFERASE"/>
    <property type="match status" value="1"/>
</dbReference>
<evidence type="ECO:0000256" key="1">
    <source>
        <dbReference type="ARBA" id="ARBA00001933"/>
    </source>
</evidence>
<feature type="modified residue" description="N6-(pyridoxal phosphate)lysine" evidence="7">
    <location>
        <position position="211"/>
    </location>
</feature>
<dbReference type="RefSeq" id="WP_126628461.1">
    <property type="nucleotide sequence ID" value="NZ_BIFT01000001.1"/>
</dbReference>
<evidence type="ECO:0000256" key="6">
    <source>
        <dbReference type="PIRSR" id="PIRSR000524-1"/>
    </source>
</evidence>
<feature type="domain" description="Aminotransferase class V" evidence="9">
    <location>
        <begin position="30"/>
        <end position="350"/>
    </location>
</feature>
<evidence type="ECO:0000256" key="7">
    <source>
        <dbReference type="PIRSR" id="PIRSR000524-50"/>
    </source>
</evidence>
<keyword evidence="3 10" id="KW-0032">Aminotransferase</keyword>
<dbReference type="Proteomes" id="UP000287171">
    <property type="component" value="Unassembled WGS sequence"/>
</dbReference>
<dbReference type="AlphaFoldDB" id="A0A402BA82"/>
<dbReference type="InterPro" id="IPR000192">
    <property type="entry name" value="Aminotrans_V_dom"/>
</dbReference>
<dbReference type="InterPro" id="IPR024169">
    <property type="entry name" value="SP_NH2Trfase/AEP_transaminase"/>
</dbReference>
<dbReference type="InterPro" id="IPR015424">
    <property type="entry name" value="PyrdxlP-dep_Trfase"/>
</dbReference>
<name>A0A402BA82_9CHLR</name>
<evidence type="ECO:0000256" key="4">
    <source>
        <dbReference type="ARBA" id="ARBA00022679"/>
    </source>
</evidence>
<dbReference type="PANTHER" id="PTHR21152">
    <property type="entry name" value="AMINOTRANSFERASE CLASS V"/>
    <property type="match status" value="1"/>
</dbReference>
<keyword evidence="4 10" id="KW-0808">Transferase</keyword>
<comment type="caution">
    <text evidence="10">The sequence shown here is derived from an EMBL/GenBank/DDBJ whole genome shotgun (WGS) entry which is preliminary data.</text>
</comment>
<evidence type="ECO:0000313" key="11">
    <source>
        <dbReference type="Proteomes" id="UP000287171"/>
    </source>
</evidence>
<dbReference type="GO" id="GO:0004760">
    <property type="term" value="F:L-serine-pyruvate transaminase activity"/>
    <property type="evidence" value="ECO:0007669"/>
    <property type="project" value="TreeGrafter"/>
</dbReference>
<comment type="cofactor">
    <cofactor evidence="1 7">
        <name>pyridoxal 5'-phosphate</name>
        <dbReference type="ChEBI" id="CHEBI:597326"/>
    </cofactor>
</comment>
<dbReference type="Gene3D" id="3.40.640.10">
    <property type="entry name" value="Type I PLP-dependent aspartate aminotransferase-like (Major domain)"/>
    <property type="match status" value="1"/>
</dbReference>
<evidence type="ECO:0000256" key="8">
    <source>
        <dbReference type="SAM" id="MobiDB-lite"/>
    </source>
</evidence>
<dbReference type="OrthoDB" id="389074at2"/>
<keyword evidence="11" id="KW-1185">Reference proteome</keyword>
<gene>
    <name evidence="10" type="ORF">KDA_37010</name>
</gene>
<organism evidence="10 11">
    <name type="scientific">Dictyobacter alpinus</name>
    <dbReference type="NCBI Taxonomy" id="2014873"/>
    <lineage>
        <taxon>Bacteria</taxon>
        <taxon>Bacillati</taxon>
        <taxon>Chloroflexota</taxon>
        <taxon>Ktedonobacteria</taxon>
        <taxon>Ktedonobacterales</taxon>
        <taxon>Dictyobacteraceae</taxon>
        <taxon>Dictyobacter</taxon>
    </lineage>
</organism>
<keyword evidence="5 7" id="KW-0663">Pyridoxal phosphate</keyword>
<dbReference type="GO" id="GO:0019265">
    <property type="term" value="P:glycine biosynthetic process, by transamination of glyoxylate"/>
    <property type="evidence" value="ECO:0007669"/>
    <property type="project" value="TreeGrafter"/>
</dbReference>
<protein>
    <submittedName>
        <fullName evidence="10">Class V aminotransferase</fullName>
    </submittedName>
</protein>
<evidence type="ECO:0000313" key="10">
    <source>
        <dbReference type="EMBL" id="GCE28217.1"/>
    </source>
</evidence>
<dbReference type="SUPFAM" id="SSF53383">
    <property type="entry name" value="PLP-dependent transferases"/>
    <property type="match status" value="1"/>
</dbReference>
<evidence type="ECO:0000256" key="5">
    <source>
        <dbReference type="ARBA" id="ARBA00022898"/>
    </source>
</evidence>
<evidence type="ECO:0000256" key="2">
    <source>
        <dbReference type="ARBA" id="ARBA00009236"/>
    </source>
</evidence>
<reference evidence="11" key="1">
    <citation type="submission" date="2018-12" db="EMBL/GenBank/DDBJ databases">
        <title>Tengunoibacter tsumagoiensis gen. nov., sp. nov., Dictyobacter kobayashii sp. nov., D. alpinus sp. nov., and D. joshuensis sp. nov. and description of Dictyobacteraceae fam. nov. within the order Ktedonobacterales isolated from Tengu-no-mugimeshi.</title>
        <authorList>
            <person name="Wang C.M."/>
            <person name="Zheng Y."/>
            <person name="Sakai Y."/>
            <person name="Toyoda A."/>
            <person name="Minakuchi Y."/>
            <person name="Abe K."/>
            <person name="Yokota A."/>
            <person name="Yabe S."/>
        </authorList>
    </citation>
    <scope>NUCLEOTIDE SEQUENCE [LARGE SCALE GENOMIC DNA]</scope>
    <source>
        <strain evidence="11">Uno16</strain>
    </source>
</reference>
<dbReference type="FunFam" id="3.40.640.10:FF:000027">
    <property type="entry name" value="Serine--pyruvate aminotransferase, mitochondrial"/>
    <property type="match status" value="1"/>
</dbReference>
<feature type="binding site" evidence="6">
    <location>
        <position position="357"/>
    </location>
    <ligand>
        <name>substrate</name>
    </ligand>
</feature>
<sequence length="387" mass="42649">MTTQERKAIPVPQVEPRATIPPQNLRVPGPTPVPQEVLDAQAAPMINHRGPEFSAIMKRVTPRLQYFFQTASPVLTYPASGTGAQECAVVNVFSPGDHVVSIIIGNFGTRLAKIAEAYGLNVSRIEFAWGEAADPAVVEARLKELAPYKGVLMTHNETSTGVTNDIQTLAALVRKLSPDALVVVDAVSSLSSLPLEMDPWDLDVVFTGSQKGWMIPPGIMMIAASERAWQAHKTSKLPRFYWDWSSTRKQLETSWQHPTTPPVSLFYALDVALEMMLAEGREAIFARHKKAGEYVRGRVQALGLQLLATDARYASNTVTAIKAPEGIETKALLKKLRESEHIVLADGQDHMKGKMFRIGHLGYFTDSDLEQTLDAVERHLKELGYQG</sequence>
<dbReference type="GO" id="GO:0008453">
    <property type="term" value="F:alanine-glyoxylate transaminase activity"/>
    <property type="evidence" value="ECO:0007669"/>
    <property type="project" value="TreeGrafter"/>
</dbReference>
<feature type="region of interest" description="Disordered" evidence="8">
    <location>
        <begin position="1"/>
        <end position="29"/>
    </location>
</feature>
<dbReference type="EMBL" id="BIFT01000001">
    <property type="protein sequence ID" value="GCE28217.1"/>
    <property type="molecule type" value="Genomic_DNA"/>
</dbReference>
<comment type="similarity">
    <text evidence="2">Belongs to the class-V pyridoxal-phosphate-dependent aminotransferase family.</text>
</comment>
<proteinExistence type="inferred from homology"/>
<dbReference type="PIRSF" id="PIRSF000524">
    <property type="entry name" value="SPT"/>
    <property type="match status" value="1"/>
</dbReference>
<dbReference type="Pfam" id="PF00266">
    <property type="entry name" value="Aminotran_5"/>
    <property type="match status" value="1"/>
</dbReference>
<dbReference type="InterPro" id="IPR015421">
    <property type="entry name" value="PyrdxlP-dep_Trfase_major"/>
</dbReference>
<accession>A0A402BA82</accession>
<dbReference type="Gene3D" id="3.90.1150.10">
    <property type="entry name" value="Aspartate Aminotransferase, domain 1"/>
    <property type="match status" value="1"/>
</dbReference>
<evidence type="ECO:0000259" key="9">
    <source>
        <dbReference type="Pfam" id="PF00266"/>
    </source>
</evidence>
<evidence type="ECO:0000256" key="3">
    <source>
        <dbReference type="ARBA" id="ARBA00022576"/>
    </source>
</evidence>
<dbReference type="InterPro" id="IPR015422">
    <property type="entry name" value="PyrdxlP-dep_Trfase_small"/>
</dbReference>